<organism evidence="6 7">
    <name type="scientific">Phytophthora boehmeriae</name>
    <dbReference type="NCBI Taxonomy" id="109152"/>
    <lineage>
        <taxon>Eukaryota</taxon>
        <taxon>Sar</taxon>
        <taxon>Stramenopiles</taxon>
        <taxon>Oomycota</taxon>
        <taxon>Peronosporomycetes</taxon>
        <taxon>Peronosporales</taxon>
        <taxon>Peronosporaceae</taxon>
        <taxon>Phytophthora</taxon>
    </lineage>
</organism>
<feature type="region of interest" description="Disordered" evidence="4">
    <location>
        <begin position="1"/>
        <end position="86"/>
    </location>
</feature>
<dbReference type="GO" id="GO:0005634">
    <property type="term" value="C:nucleus"/>
    <property type="evidence" value="ECO:0007669"/>
    <property type="project" value="UniProtKB-SubCell"/>
</dbReference>
<dbReference type="SMART" id="SM00341">
    <property type="entry name" value="HRDC"/>
    <property type="match status" value="1"/>
</dbReference>
<dbReference type="PROSITE" id="PS50967">
    <property type="entry name" value="HRDC"/>
    <property type="match status" value="1"/>
</dbReference>
<dbReference type="EMBL" id="JAGDFL010000142">
    <property type="protein sequence ID" value="KAG7396726.1"/>
    <property type="molecule type" value="Genomic_DNA"/>
</dbReference>
<gene>
    <name evidence="6" type="ORF">PHYBOEH_001850</name>
</gene>
<dbReference type="AlphaFoldDB" id="A0A8T1WTD8"/>
<evidence type="ECO:0000259" key="5">
    <source>
        <dbReference type="PROSITE" id="PS50967"/>
    </source>
</evidence>
<feature type="region of interest" description="Disordered" evidence="4">
    <location>
        <begin position="274"/>
        <end position="316"/>
    </location>
</feature>
<sequence length="467" mass="50739">MRLKKLSSNRRQKPGEDEASGDQQNWTSPTKPQRGLADVNTSGSNSPTDPSSVQSAALQQQPQPLPFQSNTPEIFPQDARDSAMDNATADWRDTVDRSVREAVHAKIVGTLRSFKPNAPPKVLERLPGLAYRMEESLFKLAASQAAYSDPSTLPQRIARIQESNAKRLLAQQQQQPPPSAPQKSSDGAMQVLTKPLAEEQARAVFQQLQTWRQKLVNVYGVAPWEILPNQTLAKVALYMPVNEQELVVCGVHEEQVARFGSSLLQELQHLRGTVPASKPASRLTRSAATKQGRKAESAKRGSSVAVGGGSNKKRKNGNAALLAPAVAPNVSSTSLISPSQMMFQSSGVESLPATLPTLLPTAAATLSSNSTNSTTVRLSPAAPVIQQPFFSRVQQQPGLTPPAQQNHMHLLAQGAGQLSKQQDGKSLEAYEQEVQSLRWMLHQSQQEKAQLESEVQRLRAQLQGSSK</sequence>
<name>A0A8T1WTD8_9STRA</name>
<dbReference type="OrthoDB" id="5979581at2759"/>
<dbReference type="InterPro" id="IPR036546">
    <property type="entry name" value="MED15_KIX"/>
</dbReference>
<evidence type="ECO:0000313" key="6">
    <source>
        <dbReference type="EMBL" id="KAG7396726.1"/>
    </source>
</evidence>
<feature type="domain" description="HRDC" evidence="5">
    <location>
        <begin position="198"/>
        <end position="277"/>
    </location>
</feature>
<reference evidence="6" key="1">
    <citation type="submission" date="2021-02" db="EMBL/GenBank/DDBJ databases">
        <authorList>
            <person name="Palmer J.M."/>
        </authorList>
    </citation>
    <scope>NUCLEOTIDE SEQUENCE</scope>
    <source>
        <strain evidence="6">SCRP23</strain>
    </source>
</reference>
<feature type="compositionally biased region" description="Low complexity" evidence="4">
    <location>
        <begin position="50"/>
        <end position="69"/>
    </location>
</feature>
<feature type="compositionally biased region" description="Polar residues" evidence="4">
    <location>
        <begin position="39"/>
        <end position="49"/>
    </location>
</feature>
<feature type="coiled-coil region" evidence="3">
    <location>
        <begin position="427"/>
        <end position="461"/>
    </location>
</feature>
<feature type="compositionally biased region" description="Polar residues" evidence="4">
    <location>
        <begin position="21"/>
        <end position="31"/>
    </location>
</feature>
<keyword evidence="2" id="KW-0539">Nucleus</keyword>
<evidence type="ECO:0000313" key="7">
    <source>
        <dbReference type="Proteomes" id="UP000693981"/>
    </source>
</evidence>
<accession>A0A8T1WTD8</accession>
<evidence type="ECO:0000256" key="2">
    <source>
        <dbReference type="ARBA" id="ARBA00023242"/>
    </source>
</evidence>
<feature type="region of interest" description="Disordered" evidence="4">
    <location>
        <begin position="169"/>
        <end position="188"/>
    </location>
</feature>
<comment type="subcellular location">
    <subcellularLocation>
        <location evidence="1">Nucleus</location>
    </subcellularLocation>
</comment>
<dbReference type="Pfam" id="PF16987">
    <property type="entry name" value="KIX_2"/>
    <property type="match status" value="1"/>
</dbReference>
<evidence type="ECO:0000256" key="4">
    <source>
        <dbReference type="SAM" id="MobiDB-lite"/>
    </source>
</evidence>
<dbReference type="Pfam" id="PF00570">
    <property type="entry name" value="HRDC"/>
    <property type="match status" value="1"/>
</dbReference>
<dbReference type="Proteomes" id="UP000693981">
    <property type="component" value="Unassembled WGS sequence"/>
</dbReference>
<keyword evidence="7" id="KW-1185">Reference proteome</keyword>
<dbReference type="InterPro" id="IPR002121">
    <property type="entry name" value="HRDC_dom"/>
</dbReference>
<evidence type="ECO:0000256" key="1">
    <source>
        <dbReference type="ARBA" id="ARBA00004123"/>
    </source>
</evidence>
<protein>
    <recommendedName>
        <fullName evidence="5">HRDC domain-containing protein</fullName>
    </recommendedName>
</protein>
<evidence type="ECO:0000256" key="3">
    <source>
        <dbReference type="SAM" id="Coils"/>
    </source>
</evidence>
<keyword evidence="3" id="KW-0175">Coiled coil</keyword>
<dbReference type="GO" id="GO:0003676">
    <property type="term" value="F:nucleic acid binding"/>
    <property type="evidence" value="ECO:0007669"/>
    <property type="project" value="InterPro"/>
</dbReference>
<comment type="caution">
    <text evidence="6">The sequence shown here is derived from an EMBL/GenBank/DDBJ whole genome shotgun (WGS) entry which is preliminary data.</text>
</comment>
<proteinExistence type="predicted"/>
<feature type="compositionally biased region" description="Basic residues" evidence="4">
    <location>
        <begin position="1"/>
        <end position="12"/>
    </location>
</feature>